<keyword evidence="3" id="KW-0808">Transferase</keyword>
<evidence type="ECO:0000256" key="12">
    <source>
        <dbReference type="SAM" id="Phobius"/>
    </source>
</evidence>
<reference evidence="16" key="1">
    <citation type="submission" date="2019-03" db="EMBL/GenBank/DDBJ databases">
        <title>WGS assembly of Setaria viridis.</title>
        <authorList>
            <person name="Huang P."/>
            <person name="Jenkins J."/>
            <person name="Grimwood J."/>
            <person name="Barry K."/>
            <person name="Healey A."/>
            <person name="Mamidi S."/>
            <person name="Sreedasyam A."/>
            <person name="Shu S."/>
            <person name="Feldman M."/>
            <person name="Wu J."/>
            <person name="Yu Y."/>
            <person name="Chen C."/>
            <person name="Johnson J."/>
            <person name="Rokhsar D."/>
            <person name="Baxter I."/>
            <person name="Schmutz J."/>
            <person name="Brutnell T."/>
            <person name="Kellogg E."/>
        </authorList>
    </citation>
    <scope>NUCLEOTIDE SEQUENCE [LARGE SCALE GENOMIC DNA]</scope>
</reference>
<dbReference type="PROSITE" id="PS50026">
    <property type="entry name" value="EGF_3"/>
    <property type="match status" value="1"/>
</dbReference>
<dbReference type="SMART" id="SM00220">
    <property type="entry name" value="S_TKc"/>
    <property type="match status" value="1"/>
</dbReference>
<sequence length="717" mass="79143">MTQLQVLWLLLSPALVLSQVPAPVVSETQRAPPPGCPTTTMCGGVTIHYPFGLSEACSWDKSFTLSCNDSFSPPRPYLGNIEVMDITVETGEMRVYSAVAHRCFNSSKKDSGHRPSRSSSYNFAGTPFLVKPGRNEFTGIGCNNLAVLRGKEHSSYFSACLTTCTSLDEAASAGNSNGCTGLGCCQIPTPTDLNMIRVDLPKQDDNSTTWNFSPCSYALVAEKGWYKFSLNDLNGTGEMAYNVRVGDRSAPLLLDWAINVSRNGACVSSNSYRVTVRDGQGYLCNCSEGYKGNPYVKDGCKNINECLRPELYPCPSGSNCKDREGSYMCRCKFGRRGKDCRPIFPAPAAAVLATTVASLFLALLLWSIHKDRKRQIRTAFFDRNGGKILKGAAGINIFTEQQLKKFTNHYDTLIGRGAFGMVFMGTTDEKQRVAVKRSIVEGKELRGRGKNLQHGEDIVNEITFQFRNCHPNLVRLVGCCLETNIPVLVFEFISNGNLYNLLHVSTHKVVPLRTRLKIAIGSAEALAYIHSHGDHDCVHGDVKSANILLDDNLMPKVSDFGSSKLLSMDNYAMAVAADMSYVDPVYMKTERFVKKSDVYSFGMVLLELITRKTVKYGRSRINSLPMDFVRCCKEKGSGREMYDTAISSHGDPQCHHCIDCLDKIGALAVRCLKEDVDDRPTMAEVVDELKLAAEAVEKCKQHMNLIACDRSFCLEAC</sequence>
<dbReference type="Gene3D" id="2.10.25.10">
    <property type="entry name" value="Laminin"/>
    <property type="match status" value="1"/>
</dbReference>
<dbReference type="Proteomes" id="UP000298652">
    <property type="component" value="Chromosome 8"/>
</dbReference>
<dbReference type="InterPro" id="IPR045274">
    <property type="entry name" value="WAK-like"/>
</dbReference>
<dbReference type="GO" id="GO:0030247">
    <property type="term" value="F:polysaccharide binding"/>
    <property type="evidence" value="ECO:0007669"/>
    <property type="project" value="InterPro"/>
</dbReference>
<evidence type="ECO:0008006" key="18">
    <source>
        <dbReference type="Google" id="ProtNLM"/>
    </source>
</evidence>
<accession>A0A4U6TPT3</accession>
<keyword evidence="12" id="KW-0812">Transmembrane</keyword>
<dbReference type="InterPro" id="IPR017441">
    <property type="entry name" value="Protein_kinase_ATP_BS"/>
</dbReference>
<evidence type="ECO:0000256" key="3">
    <source>
        <dbReference type="ARBA" id="ARBA00022679"/>
    </source>
</evidence>
<evidence type="ECO:0000256" key="11">
    <source>
        <dbReference type="PROSITE-ProRule" id="PRU10141"/>
    </source>
</evidence>
<feature type="disulfide bond" evidence="10">
    <location>
        <begin position="331"/>
        <end position="340"/>
    </location>
</feature>
<dbReference type="InterPro" id="IPR000719">
    <property type="entry name" value="Prot_kinase_dom"/>
</dbReference>
<dbReference type="InterPro" id="IPR025287">
    <property type="entry name" value="WAK_GUB"/>
</dbReference>
<evidence type="ECO:0000256" key="2">
    <source>
        <dbReference type="ARBA" id="ARBA00022527"/>
    </source>
</evidence>
<dbReference type="Gene3D" id="1.10.510.10">
    <property type="entry name" value="Transferase(Phosphotransferase) domain 1"/>
    <property type="match status" value="1"/>
</dbReference>
<dbReference type="AlphaFoldDB" id="A0A4U6TPT3"/>
<evidence type="ECO:0000256" key="4">
    <source>
        <dbReference type="ARBA" id="ARBA00022729"/>
    </source>
</evidence>
<evidence type="ECO:0000259" key="14">
    <source>
        <dbReference type="PROSITE" id="PS50011"/>
    </source>
</evidence>
<feature type="binding site" evidence="11">
    <location>
        <position position="436"/>
    </location>
    <ligand>
        <name>ATP</name>
        <dbReference type="ChEBI" id="CHEBI:30616"/>
    </ligand>
</feature>
<dbReference type="GO" id="GO:0005509">
    <property type="term" value="F:calcium ion binding"/>
    <property type="evidence" value="ECO:0007669"/>
    <property type="project" value="InterPro"/>
</dbReference>
<keyword evidence="5 11" id="KW-0547">Nucleotide-binding</keyword>
<dbReference type="OMA" id="ACSWDKS"/>
<keyword evidence="12" id="KW-0472">Membrane</keyword>
<dbReference type="PROSITE" id="PS00108">
    <property type="entry name" value="PROTEIN_KINASE_ST"/>
    <property type="match status" value="1"/>
</dbReference>
<evidence type="ECO:0000259" key="15">
    <source>
        <dbReference type="PROSITE" id="PS50026"/>
    </source>
</evidence>
<dbReference type="GO" id="GO:0007166">
    <property type="term" value="P:cell surface receptor signaling pathway"/>
    <property type="evidence" value="ECO:0007669"/>
    <property type="project" value="InterPro"/>
</dbReference>
<keyword evidence="12" id="KW-1133">Transmembrane helix</keyword>
<name>A0A4U6TPT3_SETVI</name>
<protein>
    <recommendedName>
        <fullName evidence="18">Protein kinase domain-containing protein</fullName>
    </recommendedName>
</protein>
<evidence type="ECO:0000256" key="5">
    <source>
        <dbReference type="ARBA" id="ARBA00022741"/>
    </source>
</evidence>
<keyword evidence="10" id="KW-0245">EGF-like domain</keyword>
<dbReference type="InterPro" id="IPR011009">
    <property type="entry name" value="Kinase-like_dom_sf"/>
</dbReference>
<feature type="domain" description="Protein kinase" evidence="14">
    <location>
        <begin position="408"/>
        <end position="691"/>
    </location>
</feature>
<keyword evidence="2" id="KW-0723">Serine/threonine-protein kinase</keyword>
<dbReference type="InterPro" id="IPR018097">
    <property type="entry name" value="EGF_Ca-bd_CS"/>
</dbReference>
<dbReference type="Pfam" id="PF13947">
    <property type="entry name" value="GUB_WAK_bind"/>
    <property type="match status" value="1"/>
</dbReference>
<keyword evidence="6" id="KW-0418">Kinase</keyword>
<feature type="transmembrane region" description="Helical" evidence="12">
    <location>
        <begin position="348"/>
        <end position="368"/>
    </location>
</feature>
<dbReference type="GO" id="GO:0004674">
    <property type="term" value="F:protein serine/threonine kinase activity"/>
    <property type="evidence" value="ECO:0007669"/>
    <property type="project" value="UniProtKB-KW"/>
</dbReference>
<feature type="signal peptide" evidence="13">
    <location>
        <begin position="1"/>
        <end position="18"/>
    </location>
</feature>
<keyword evidence="7 11" id="KW-0067">ATP-binding</keyword>
<comment type="subcellular location">
    <subcellularLocation>
        <location evidence="1">Membrane</location>
        <topology evidence="1">Single-pass type I membrane protein</topology>
    </subcellularLocation>
</comment>
<evidence type="ECO:0000256" key="7">
    <source>
        <dbReference type="ARBA" id="ARBA00022840"/>
    </source>
</evidence>
<evidence type="ECO:0000256" key="10">
    <source>
        <dbReference type="PROSITE-ProRule" id="PRU00076"/>
    </source>
</evidence>
<dbReference type="InterPro" id="IPR001245">
    <property type="entry name" value="Ser-Thr/Tyr_kinase_cat_dom"/>
</dbReference>
<evidence type="ECO:0000256" key="6">
    <source>
        <dbReference type="ARBA" id="ARBA00022777"/>
    </source>
</evidence>
<dbReference type="PROSITE" id="PS00022">
    <property type="entry name" value="EGF_1"/>
    <property type="match status" value="1"/>
</dbReference>
<dbReference type="InterPro" id="IPR001881">
    <property type="entry name" value="EGF-like_Ca-bd_dom"/>
</dbReference>
<dbReference type="CDD" id="cd00054">
    <property type="entry name" value="EGF_CA"/>
    <property type="match status" value="1"/>
</dbReference>
<evidence type="ECO:0000313" key="16">
    <source>
        <dbReference type="EMBL" id="TKW02629.1"/>
    </source>
</evidence>
<dbReference type="SUPFAM" id="SSF57196">
    <property type="entry name" value="EGF/Laminin"/>
    <property type="match status" value="1"/>
</dbReference>
<dbReference type="SUPFAM" id="SSF56112">
    <property type="entry name" value="Protein kinase-like (PK-like)"/>
    <property type="match status" value="1"/>
</dbReference>
<dbReference type="EMBL" id="CM016559">
    <property type="protein sequence ID" value="TKW02629.1"/>
    <property type="molecule type" value="Genomic_DNA"/>
</dbReference>
<dbReference type="PROSITE" id="PS01187">
    <property type="entry name" value="EGF_CA"/>
    <property type="match status" value="1"/>
</dbReference>
<dbReference type="Gene3D" id="3.30.200.20">
    <property type="entry name" value="Phosphorylase Kinase, domain 1"/>
    <property type="match status" value="1"/>
</dbReference>
<organism evidence="16 17">
    <name type="scientific">Setaria viridis</name>
    <name type="common">Green bristlegrass</name>
    <name type="synonym">Setaria italica subsp. viridis</name>
    <dbReference type="NCBI Taxonomy" id="4556"/>
    <lineage>
        <taxon>Eukaryota</taxon>
        <taxon>Viridiplantae</taxon>
        <taxon>Streptophyta</taxon>
        <taxon>Embryophyta</taxon>
        <taxon>Tracheophyta</taxon>
        <taxon>Spermatophyta</taxon>
        <taxon>Magnoliopsida</taxon>
        <taxon>Liliopsida</taxon>
        <taxon>Poales</taxon>
        <taxon>Poaceae</taxon>
        <taxon>PACMAD clade</taxon>
        <taxon>Panicoideae</taxon>
        <taxon>Panicodae</taxon>
        <taxon>Paniceae</taxon>
        <taxon>Cenchrinae</taxon>
        <taxon>Setaria</taxon>
    </lineage>
</organism>
<comment type="caution">
    <text evidence="10">Lacks conserved residue(s) required for the propagation of feature annotation.</text>
</comment>
<evidence type="ECO:0000313" key="17">
    <source>
        <dbReference type="Proteomes" id="UP000298652"/>
    </source>
</evidence>
<evidence type="ECO:0000256" key="1">
    <source>
        <dbReference type="ARBA" id="ARBA00004479"/>
    </source>
</evidence>
<gene>
    <name evidence="16" type="ORF">SEVIR_8G252600v2</name>
</gene>
<evidence type="ECO:0000256" key="8">
    <source>
        <dbReference type="ARBA" id="ARBA00023157"/>
    </source>
</evidence>
<dbReference type="PANTHER" id="PTHR27005">
    <property type="entry name" value="WALL-ASSOCIATED RECEPTOR KINASE-LIKE 21"/>
    <property type="match status" value="1"/>
</dbReference>
<feature type="domain" description="EGF-like" evidence="15">
    <location>
        <begin position="302"/>
        <end position="341"/>
    </location>
</feature>
<dbReference type="PANTHER" id="PTHR27005:SF458">
    <property type="entry name" value="PROTEIN KINASE DOMAIN-CONTAINING PROTEIN"/>
    <property type="match status" value="1"/>
</dbReference>
<dbReference type="InterPro" id="IPR008271">
    <property type="entry name" value="Ser/Thr_kinase_AS"/>
</dbReference>
<dbReference type="PROSITE" id="PS00107">
    <property type="entry name" value="PROTEIN_KINASE_ATP"/>
    <property type="match status" value="1"/>
</dbReference>
<proteinExistence type="predicted"/>
<dbReference type="Gramene" id="TKW02629">
    <property type="protein sequence ID" value="TKW02629"/>
    <property type="gene ID" value="SEVIR_8G252600v2"/>
</dbReference>
<dbReference type="GO" id="GO:0005524">
    <property type="term" value="F:ATP binding"/>
    <property type="evidence" value="ECO:0007669"/>
    <property type="project" value="UniProtKB-UniRule"/>
</dbReference>
<keyword evidence="17" id="KW-1185">Reference proteome</keyword>
<keyword evidence="9" id="KW-0325">Glycoprotein</keyword>
<feature type="chain" id="PRO_5020997483" description="Protein kinase domain-containing protein" evidence="13">
    <location>
        <begin position="19"/>
        <end position="717"/>
    </location>
</feature>
<keyword evidence="4 13" id="KW-0732">Signal</keyword>
<evidence type="ECO:0000256" key="9">
    <source>
        <dbReference type="ARBA" id="ARBA00023180"/>
    </source>
</evidence>
<dbReference type="Pfam" id="PF07714">
    <property type="entry name" value="PK_Tyr_Ser-Thr"/>
    <property type="match status" value="1"/>
</dbReference>
<dbReference type="InterPro" id="IPR000742">
    <property type="entry name" value="EGF"/>
</dbReference>
<dbReference type="InterPro" id="IPR000152">
    <property type="entry name" value="EGF-type_Asp/Asn_hydroxyl_site"/>
</dbReference>
<keyword evidence="8 10" id="KW-1015">Disulfide bond</keyword>
<dbReference type="PROSITE" id="PS50011">
    <property type="entry name" value="PROTEIN_KINASE_DOM"/>
    <property type="match status" value="1"/>
</dbReference>
<dbReference type="PROSITE" id="PS00010">
    <property type="entry name" value="ASX_HYDROXYL"/>
    <property type="match status" value="1"/>
</dbReference>
<dbReference type="GO" id="GO:0005886">
    <property type="term" value="C:plasma membrane"/>
    <property type="evidence" value="ECO:0007669"/>
    <property type="project" value="TreeGrafter"/>
</dbReference>
<evidence type="ECO:0000256" key="13">
    <source>
        <dbReference type="SAM" id="SignalP"/>
    </source>
</evidence>
<dbReference type="SMART" id="SM00179">
    <property type="entry name" value="EGF_CA"/>
    <property type="match status" value="1"/>
</dbReference>